<comment type="catalytic activity">
    <reaction evidence="9 10">
        <text>XTP + H2O = XMP + diphosphate + H(+)</text>
        <dbReference type="Rhea" id="RHEA:28610"/>
        <dbReference type="ChEBI" id="CHEBI:15377"/>
        <dbReference type="ChEBI" id="CHEBI:15378"/>
        <dbReference type="ChEBI" id="CHEBI:33019"/>
        <dbReference type="ChEBI" id="CHEBI:57464"/>
        <dbReference type="ChEBI" id="CHEBI:61314"/>
        <dbReference type="EC" id="3.6.1.66"/>
    </reaction>
</comment>
<evidence type="ECO:0000313" key="12">
    <source>
        <dbReference type="EMBL" id="MQM72830.1"/>
    </source>
</evidence>
<evidence type="ECO:0000256" key="4">
    <source>
        <dbReference type="ARBA" id="ARBA00022741"/>
    </source>
</evidence>
<evidence type="ECO:0000256" key="6">
    <source>
        <dbReference type="ARBA" id="ARBA00022842"/>
    </source>
</evidence>
<dbReference type="NCBIfam" id="TIGR00042">
    <property type="entry name" value="RdgB/HAM1 family non-canonical purine NTP pyrophosphatase"/>
    <property type="match status" value="1"/>
</dbReference>
<dbReference type="HAMAP" id="MF_01405">
    <property type="entry name" value="Non_canon_purine_NTPase"/>
    <property type="match status" value="1"/>
</dbReference>
<evidence type="ECO:0000256" key="2">
    <source>
        <dbReference type="ARBA" id="ARBA00011738"/>
    </source>
</evidence>
<dbReference type="InterPro" id="IPR029001">
    <property type="entry name" value="ITPase-like_fam"/>
</dbReference>
<dbReference type="Pfam" id="PF01725">
    <property type="entry name" value="Ham1p_like"/>
    <property type="match status" value="1"/>
</dbReference>
<evidence type="ECO:0000256" key="7">
    <source>
        <dbReference type="ARBA" id="ARBA00023080"/>
    </source>
</evidence>
<dbReference type="GO" id="GO:0017111">
    <property type="term" value="F:ribonucleoside triphosphate phosphatase activity"/>
    <property type="evidence" value="ECO:0007669"/>
    <property type="project" value="InterPro"/>
</dbReference>
<feature type="binding site" evidence="10">
    <location>
        <position position="76"/>
    </location>
    <ligand>
        <name>substrate</name>
    </ligand>
</feature>
<comment type="catalytic activity">
    <reaction evidence="10">
        <text>ITP + H2O = IMP + diphosphate + H(+)</text>
        <dbReference type="Rhea" id="RHEA:29399"/>
        <dbReference type="ChEBI" id="CHEBI:15377"/>
        <dbReference type="ChEBI" id="CHEBI:15378"/>
        <dbReference type="ChEBI" id="CHEBI:33019"/>
        <dbReference type="ChEBI" id="CHEBI:58053"/>
        <dbReference type="ChEBI" id="CHEBI:61402"/>
        <dbReference type="EC" id="3.6.1.66"/>
    </reaction>
</comment>
<dbReference type="SUPFAM" id="SSF52972">
    <property type="entry name" value="ITPase-like"/>
    <property type="match status" value="1"/>
</dbReference>
<dbReference type="PANTHER" id="PTHR11067:SF9">
    <property type="entry name" value="INOSINE TRIPHOSPHATE PYROPHOSPHATASE"/>
    <property type="match status" value="1"/>
</dbReference>
<dbReference type="GO" id="GO:0046872">
    <property type="term" value="F:metal ion binding"/>
    <property type="evidence" value="ECO:0007669"/>
    <property type="project" value="UniProtKB-KW"/>
</dbReference>
<dbReference type="GO" id="GO:0036220">
    <property type="term" value="F:ITP diphosphatase activity"/>
    <property type="evidence" value="ECO:0007669"/>
    <property type="project" value="UniProtKB-UniRule"/>
</dbReference>
<evidence type="ECO:0000256" key="11">
    <source>
        <dbReference type="RuleBase" id="RU003781"/>
    </source>
</evidence>
<dbReference type="GO" id="GO:0035870">
    <property type="term" value="F:dITP diphosphatase activity"/>
    <property type="evidence" value="ECO:0007669"/>
    <property type="project" value="UniProtKB-UniRule"/>
</dbReference>
<comment type="caution">
    <text evidence="10">Lacks conserved residue(s) required for the propagation of feature annotation.</text>
</comment>
<dbReference type="GO" id="GO:0036222">
    <property type="term" value="F:XTP diphosphatase activity"/>
    <property type="evidence" value="ECO:0007669"/>
    <property type="project" value="UniProtKB-UniRule"/>
</dbReference>
<evidence type="ECO:0000313" key="13">
    <source>
        <dbReference type="Proteomes" id="UP000473648"/>
    </source>
</evidence>
<dbReference type="EMBL" id="VOGB01000004">
    <property type="protein sequence ID" value="MQM72830.1"/>
    <property type="molecule type" value="Genomic_DNA"/>
</dbReference>
<organism evidence="12 13">
    <name type="scientific">Candidatus Pseudoramibacter fermentans</name>
    <dbReference type="NCBI Taxonomy" id="2594427"/>
    <lineage>
        <taxon>Bacteria</taxon>
        <taxon>Bacillati</taxon>
        <taxon>Bacillota</taxon>
        <taxon>Clostridia</taxon>
        <taxon>Eubacteriales</taxon>
        <taxon>Eubacteriaceae</taxon>
        <taxon>Pseudoramibacter</taxon>
    </lineage>
</organism>
<proteinExistence type="inferred from homology"/>
<evidence type="ECO:0000256" key="10">
    <source>
        <dbReference type="HAMAP-Rule" id="MF_01405"/>
    </source>
</evidence>
<dbReference type="InterPro" id="IPR020922">
    <property type="entry name" value="dITP/XTP_pyrophosphatase"/>
</dbReference>
<protein>
    <recommendedName>
        <fullName evidence="10">dITP/XTP pyrophosphatase</fullName>
        <ecNumber evidence="10">3.6.1.66</ecNumber>
    </recommendedName>
    <alternativeName>
        <fullName evidence="10">Non-canonical purine NTP pyrophosphatase</fullName>
    </alternativeName>
    <alternativeName>
        <fullName evidence="10">Non-standard purine NTP pyrophosphatase</fullName>
    </alternativeName>
    <alternativeName>
        <fullName evidence="10">Nucleoside-triphosphate diphosphatase</fullName>
    </alternativeName>
    <alternativeName>
        <fullName evidence="10">Nucleoside-triphosphate pyrophosphatase</fullName>
        <shortName evidence="10">NTPase</shortName>
    </alternativeName>
</protein>
<comment type="function">
    <text evidence="10">Pyrophosphatase that catalyzes the hydrolysis of nucleoside triphosphates to their monophosphate derivatives, with a high preference for the non-canonical purine nucleotides XTP (xanthosine triphosphate), dITP (deoxyinosine triphosphate) and ITP. Seems to function as a house-cleaning enzyme that removes non-canonical purine nucleotides from the nucleotide pool, thus preventing their incorporation into DNA/RNA and avoiding chromosomal lesions.</text>
</comment>
<keyword evidence="3 10" id="KW-0479">Metal-binding</keyword>
<gene>
    <name evidence="12" type="primary">rdgB</name>
    <name evidence="12" type="ORF">FRC53_05285</name>
</gene>
<dbReference type="EC" id="3.6.1.66" evidence="10"/>
<dbReference type="PANTHER" id="PTHR11067">
    <property type="entry name" value="INOSINE TRIPHOSPHATE PYROPHOSPHATASE/HAM1 PROTEIN"/>
    <property type="match status" value="1"/>
</dbReference>
<feature type="binding site" evidence="10">
    <location>
        <begin position="158"/>
        <end position="161"/>
    </location>
    <ligand>
        <name>substrate</name>
    </ligand>
</feature>
<reference evidence="12" key="1">
    <citation type="journal article" date="2020" name="Appl. Environ. Microbiol.">
        <title>Medium-Chain Fatty Acid Synthesis by 'Candidatus Weimeria bifida' gen. nov., sp. nov., and 'Candidatus Pseudoramibacter fermentans' sp. nov.</title>
        <authorList>
            <person name="Scarborough M.J."/>
            <person name="Myers K.S."/>
            <person name="Donohue T.J."/>
            <person name="Noguera D.R."/>
        </authorList>
    </citation>
    <scope>NUCLEOTIDE SEQUENCE</scope>
    <source>
        <strain evidence="12">EUB1.1</strain>
    </source>
</reference>
<feature type="binding site" evidence="10">
    <location>
        <begin position="186"/>
        <end position="187"/>
    </location>
    <ligand>
        <name>substrate</name>
    </ligand>
</feature>
<dbReference type="Proteomes" id="UP000473648">
    <property type="component" value="Unassembled WGS sequence"/>
</dbReference>
<dbReference type="CDD" id="cd00515">
    <property type="entry name" value="HAM1"/>
    <property type="match status" value="1"/>
</dbReference>
<comment type="catalytic activity">
    <reaction evidence="8 10">
        <text>dITP + H2O = dIMP + diphosphate + H(+)</text>
        <dbReference type="Rhea" id="RHEA:28342"/>
        <dbReference type="ChEBI" id="CHEBI:15377"/>
        <dbReference type="ChEBI" id="CHEBI:15378"/>
        <dbReference type="ChEBI" id="CHEBI:33019"/>
        <dbReference type="ChEBI" id="CHEBI:61194"/>
        <dbReference type="ChEBI" id="CHEBI:61382"/>
        <dbReference type="EC" id="3.6.1.66"/>
    </reaction>
</comment>
<evidence type="ECO:0000256" key="5">
    <source>
        <dbReference type="ARBA" id="ARBA00022801"/>
    </source>
</evidence>
<feature type="active site" description="Proton acceptor" evidence="10">
    <location>
        <position position="75"/>
    </location>
</feature>
<sequence>MSNNKIIVATGNKDKVKEIKDEIGSSFEMLTMKEAGIDVDIVEDGKTFEENALIKVRTIKPYIKDKDHTILMADDSGLCVDVLNGAPGIFSARYAGPNATYLDNNQKLLDAMKNVPPSKRDAEFVCSIALIFPDGEEWTCRGVVHGKIAMDITGHDGFGYDPLFIENQSGLTYAQMSLEEKNKISHRSIAVAKACEKIKSKINA</sequence>
<comment type="cofactor">
    <cofactor evidence="10">
        <name>Mg(2+)</name>
        <dbReference type="ChEBI" id="CHEBI:18420"/>
    </cofactor>
    <text evidence="10">Binds 1 Mg(2+) ion per subunit.</text>
</comment>
<dbReference type="FunFam" id="3.90.950.10:FF:000001">
    <property type="entry name" value="dITP/XTP pyrophosphatase"/>
    <property type="match status" value="1"/>
</dbReference>
<comment type="similarity">
    <text evidence="1 10 11">Belongs to the HAM1 NTPase family.</text>
</comment>
<dbReference type="AlphaFoldDB" id="A0A6L5GSP4"/>
<evidence type="ECO:0000256" key="8">
    <source>
        <dbReference type="ARBA" id="ARBA00051875"/>
    </source>
</evidence>
<keyword evidence="6 10" id="KW-0460">Magnesium</keyword>
<evidence type="ECO:0000256" key="1">
    <source>
        <dbReference type="ARBA" id="ARBA00008023"/>
    </source>
</evidence>
<dbReference type="GO" id="GO:0000166">
    <property type="term" value="F:nucleotide binding"/>
    <property type="evidence" value="ECO:0007669"/>
    <property type="project" value="UniProtKB-KW"/>
</dbReference>
<keyword evidence="4 10" id="KW-0547">Nucleotide-binding</keyword>
<keyword evidence="7 10" id="KW-0546">Nucleotide metabolism</keyword>
<keyword evidence="13" id="KW-1185">Reference proteome</keyword>
<feature type="binding site" evidence="10">
    <location>
        <position position="75"/>
    </location>
    <ligand>
        <name>Mg(2+)</name>
        <dbReference type="ChEBI" id="CHEBI:18420"/>
    </ligand>
</feature>
<evidence type="ECO:0000256" key="9">
    <source>
        <dbReference type="ARBA" id="ARBA00052017"/>
    </source>
</evidence>
<dbReference type="InterPro" id="IPR002637">
    <property type="entry name" value="RdgB/HAM1"/>
</dbReference>
<comment type="subunit">
    <text evidence="2 10">Homodimer.</text>
</comment>
<dbReference type="GO" id="GO:0005829">
    <property type="term" value="C:cytosol"/>
    <property type="evidence" value="ECO:0007669"/>
    <property type="project" value="TreeGrafter"/>
</dbReference>
<dbReference type="GO" id="GO:0009146">
    <property type="term" value="P:purine nucleoside triphosphate catabolic process"/>
    <property type="evidence" value="ECO:0007669"/>
    <property type="project" value="UniProtKB-UniRule"/>
</dbReference>
<keyword evidence="5 10" id="KW-0378">Hydrolase</keyword>
<name>A0A6L5GSP4_9FIRM</name>
<feature type="binding site" evidence="10">
    <location>
        <position position="181"/>
    </location>
    <ligand>
        <name>substrate</name>
    </ligand>
</feature>
<feature type="binding site" evidence="10">
    <location>
        <begin position="10"/>
        <end position="15"/>
    </location>
    <ligand>
        <name>substrate</name>
    </ligand>
</feature>
<evidence type="ECO:0000256" key="3">
    <source>
        <dbReference type="ARBA" id="ARBA00022723"/>
    </source>
</evidence>
<accession>A0A6L5GSP4</accession>
<comment type="caution">
    <text evidence="12">The sequence shown here is derived from an EMBL/GenBank/DDBJ whole genome shotgun (WGS) entry which is preliminary data.</text>
</comment>
<dbReference type="Gene3D" id="3.90.950.10">
    <property type="match status" value="1"/>
</dbReference>
<dbReference type="GO" id="GO:0009117">
    <property type="term" value="P:nucleotide metabolic process"/>
    <property type="evidence" value="ECO:0007669"/>
    <property type="project" value="UniProtKB-KW"/>
</dbReference>